<evidence type="ECO:0000256" key="1">
    <source>
        <dbReference type="ARBA" id="ARBA00009437"/>
    </source>
</evidence>
<dbReference type="Pfam" id="PF00126">
    <property type="entry name" value="HTH_1"/>
    <property type="match status" value="1"/>
</dbReference>
<accession>A0A917AI18</accession>
<keyword evidence="3" id="KW-0238">DNA-binding</keyword>
<dbReference type="SUPFAM" id="SSF46785">
    <property type="entry name" value="Winged helix' DNA-binding domain"/>
    <property type="match status" value="1"/>
</dbReference>
<dbReference type="NCBIfam" id="NF008352">
    <property type="entry name" value="PRK11139.1"/>
    <property type="match status" value="1"/>
</dbReference>
<evidence type="ECO:0000256" key="3">
    <source>
        <dbReference type="ARBA" id="ARBA00023125"/>
    </source>
</evidence>
<dbReference type="FunFam" id="3.40.190.10:FF:000017">
    <property type="entry name" value="Glycine cleavage system transcriptional activator"/>
    <property type="match status" value="1"/>
</dbReference>
<protein>
    <submittedName>
        <fullName evidence="6">Transcriptional regulator</fullName>
    </submittedName>
</protein>
<dbReference type="PANTHER" id="PTHR30537:SF74">
    <property type="entry name" value="HTH-TYPE TRANSCRIPTIONAL REGULATOR TRPI"/>
    <property type="match status" value="1"/>
</dbReference>
<keyword evidence="7" id="KW-1185">Reference proteome</keyword>
<proteinExistence type="inferred from homology"/>
<dbReference type="InterPro" id="IPR005119">
    <property type="entry name" value="LysR_subst-bd"/>
</dbReference>
<dbReference type="Proteomes" id="UP000612855">
    <property type="component" value="Unassembled WGS sequence"/>
</dbReference>
<dbReference type="InterPro" id="IPR058163">
    <property type="entry name" value="LysR-type_TF_proteobact-type"/>
</dbReference>
<organism evidence="6 7">
    <name type="scientific">Primorskyibacter flagellatus</name>
    <dbReference type="NCBI Taxonomy" id="1387277"/>
    <lineage>
        <taxon>Bacteria</taxon>
        <taxon>Pseudomonadati</taxon>
        <taxon>Pseudomonadota</taxon>
        <taxon>Alphaproteobacteria</taxon>
        <taxon>Rhodobacterales</taxon>
        <taxon>Roseobacteraceae</taxon>
        <taxon>Primorskyibacter</taxon>
    </lineage>
</organism>
<evidence type="ECO:0000259" key="5">
    <source>
        <dbReference type="PROSITE" id="PS50931"/>
    </source>
</evidence>
<keyword evidence="4" id="KW-0804">Transcription</keyword>
<dbReference type="SUPFAM" id="SSF53850">
    <property type="entry name" value="Periplasmic binding protein-like II"/>
    <property type="match status" value="1"/>
</dbReference>
<dbReference type="CDD" id="cd08432">
    <property type="entry name" value="PBP2_GcdR_TrpI_HvrB_AmpR_like"/>
    <property type="match status" value="1"/>
</dbReference>
<dbReference type="PRINTS" id="PR00039">
    <property type="entry name" value="HTHLYSR"/>
</dbReference>
<dbReference type="GO" id="GO:0003700">
    <property type="term" value="F:DNA-binding transcription factor activity"/>
    <property type="evidence" value="ECO:0007669"/>
    <property type="project" value="InterPro"/>
</dbReference>
<gene>
    <name evidence="6" type="ORF">GCM10011360_41330</name>
</gene>
<dbReference type="InterPro" id="IPR036390">
    <property type="entry name" value="WH_DNA-bd_sf"/>
</dbReference>
<dbReference type="InterPro" id="IPR000847">
    <property type="entry name" value="LysR_HTH_N"/>
</dbReference>
<evidence type="ECO:0000313" key="7">
    <source>
        <dbReference type="Proteomes" id="UP000612855"/>
    </source>
</evidence>
<comment type="similarity">
    <text evidence="1">Belongs to the LysR transcriptional regulatory family.</text>
</comment>
<dbReference type="AlphaFoldDB" id="A0A917AI18"/>
<feature type="domain" description="HTH lysR-type" evidence="5">
    <location>
        <begin position="5"/>
        <end position="62"/>
    </location>
</feature>
<evidence type="ECO:0000313" key="6">
    <source>
        <dbReference type="EMBL" id="GGE50030.1"/>
    </source>
</evidence>
<comment type="caution">
    <text evidence="6">The sequence shown here is derived from an EMBL/GenBank/DDBJ whole genome shotgun (WGS) entry which is preliminary data.</text>
</comment>
<name>A0A917AI18_9RHOB</name>
<dbReference type="GO" id="GO:0043565">
    <property type="term" value="F:sequence-specific DNA binding"/>
    <property type="evidence" value="ECO:0007669"/>
    <property type="project" value="TreeGrafter"/>
</dbReference>
<reference evidence="7" key="1">
    <citation type="journal article" date="2019" name="Int. J. Syst. Evol. Microbiol.">
        <title>The Global Catalogue of Microorganisms (GCM) 10K type strain sequencing project: providing services to taxonomists for standard genome sequencing and annotation.</title>
        <authorList>
            <consortium name="The Broad Institute Genomics Platform"/>
            <consortium name="The Broad Institute Genome Sequencing Center for Infectious Disease"/>
            <person name="Wu L."/>
            <person name="Ma J."/>
        </authorList>
    </citation>
    <scope>NUCLEOTIDE SEQUENCE [LARGE SCALE GENOMIC DNA]</scope>
    <source>
        <strain evidence="7">CGMCC 1.12664</strain>
    </source>
</reference>
<dbReference type="Gene3D" id="3.40.190.10">
    <property type="entry name" value="Periplasmic binding protein-like II"/>
    <property type="match status" value="2"/>
</dbReference>
<dbReference type="RefSeq" id="WP_188479627.1">
    <property type="nucleotide sequence ID" value="NZ_BMFJ01000004.1"/>
</dbReference>
<keyword evidence="2" id="KW-0805">Transcription regulation</keyword>
<dbReference type="GO" id="GO:0006351">
    <property type="term" value="P:DNA-templated transcription"/>
    <property type="evidence" value="ECO:0007669"/>
    <property type="project" value="TreeGrafter"/>
</dbReference>
<dbReference type="InterPro" id="IPR036388">
    <property type="entry name" value="WH-like_DNA-bd_sf"/>
</dbReference>
<sequence>MRRLPPLNALRALEAAGRHGSFSLAAAELNVTPGAVSRQIKLLEETFDMQLFERRSGALEATEKCRDYATMLSDVFDRIETATTRLTEAESDNEIKLSASMTFTLRWMVPRMTSFHDRHPHLRLRLSGAMPPPRMSDRGEVDVYVQLGDGSRTDLAVERLLGNDLVPVCSPRLLEGGPPLETPEDLANHTLLHSMLRKQHWPHWLRAVGVDGVNGRDGNTHGSSALCYQAAIEGLGVAMAQINFVIDDIAEGRLVTPFRTIVADTESFNLIRDRTETATKVQDFAGWIHGEARTHEDRVRALTRDYKRLPAPV</sequence>
<dbReference type="PANTHER" id="PTHR30537">
    <property type="entry name" value="HTH-TYPE TRANSCRIPTIONAL REGULATOR"/>
    <property type="match status" value="1"/>
</dbReference>
<dbReference type="PROSITE" id="PS50931">
    <property type="entry name" value="HTH_LYSR"/>
    <property type="match status" value="1"/>
</dbReference>
<evidence type="ECO:0000256" key="2">
    <source>
        <dbReference type="ARBA" id="ARBA00023015"/>
    </source>
</evidence>
<dbReference type="Gene3D" id="1.10.10.10">
    <property type="entry name" value="Winged helix-like DNA-binding domain superfamily/Winged helix DNA-binding domain"/>
    <property type="match status" value="1"/>
</dbReference>
<dbReference type="Pfam" id="PF03466">
    <property type="entry name" value="LysR_substrate"/>
    <property type="match status" value="1"/>
</dbReference>
<evidence type="ECO:0000256" key="4">
    <source>
        <dbReference type="ARBA" id="ARBA00023163"/>
    </source>
</evidence>
<dbReference type="EMBL" id="BMFJ01000004">
    <property type="protein sequence ID" value="GGE50030.1"/>
    <property type="molecule type" value="Genomic_DNA"/>
</dbReference>